<dbReference type="Pfam" id="PF00149">
    <property type="entry name" value="Metallophos"/>
    <property type="match status" value="1"/>
</dbReference>
<comment type="caution">
    <text evidence="2">The sequence shown here is derived from an EMBL/GenBank/DDBJ whole genome shotgun (WGS) entry which is preliminary data.</text>
</comment>
<dbReference type="SUPFAM" id="SSF56300">
    <property type="entry name" value="Metallo-dependent phosphatases"/>
    <property type="match status" value="1"/>
</dbReference>
<keyword evidence="3" id="KW-1185">Reference proteome</keyword>
<evidence type="ECO:0000259" key="1">
    <source>
        <dbReference type="Pfam" id="PF00149"/>
    </source>
</evidence>
<evidence type="ECO:0000313" key="2">
    <source>
        <dbReference type="EMBL" id="MFD2920608.1"/>
    </source>
</evidence>
<dbReference type="InterPro" id="IPR029052">
    <property type="entry name" value="Metallo-depent_PP-like"/>
</dbReference>
<feature type="domain" description="Calcineurin-like phosphoesterase" evidence="1">
    <location>
        <begin position="25"/>
        <end position="235"/>
    </location>
</feature>
<dbReference type="PANTHER" id="PTHR43143:SF1">
    <property type="entry name" value="SERINE_THREONINE-PROTEIN PHOSPHATASE CPPED1"/>
    <property type="match status" value="1"/>
</dbReference>
<protein>
    <submittedName>
        <fullName evidence="2">Metallophosphoesterase family protein</fullName>
        <ecNumber evidence="2">3.1.-.-</ecNumber>
    </submittedName>
</protein>
<dbReference type="GO" id="GO:0016787">
    <property type="term" value="F:hydrolase activity"/>
    <property type="evidence" value="ECO:0007669"/>
    <property type="project" value="UniProtKB-KW"/>
</dbReference>
<evidence type="ECO:0000313" key="3">
    <source>
        <dbReference type="Proteomes" id="UP001597511"/>
    </source>
</evidence>
<reference evidence="3" key="1">
    <citation type="journal article" date="2019" name="Int. J. Syst. Evol. Microbiol.">
        <title>The Global Catalogue of Microorganisms (GCM) 10K type strain sequencing project: providing services to taxonomists for standard genome sequencing and annotation.</title>
        <authorList>
            <consortium name="The Broad Institute Genomics Platform"/>
            <consortium name="The Broad Institute Genome Sequencing Center for Infectious Disease"/>
            <person name="Wu L."/>
            <person name="Ma J."/>
        </authorList>
    </citation>
    <scope>NUCLEOTIDE SEQUENCE [LARGE SCALE GENOMIC DNA]</scope>
    <source>
        <strain evidence="3">KCTC 23299</strain>
    </source>
</reference>
<keyword evidence="2" id="KW-0378">Hydrolase</keyword>
<dbReference type="EC" id="3.1.-.-" evidence="2"/>
<dbReference type="Proteomes" id="UP001597511">
    <property type="component" value="Unassembled WGS sequence"/>
</dbReference>
<accession>A0ABW6A5I4</accession>
<name>A0ABW6A5I4_9BACT</name>
<dbReference type="RefSeq" id="WP_386099292.1">
    <property type="nucleotide sequence ID" value="NZ_JBHUOZ010000003.1"/>
</dbReference>
<sequence>MKKIVALVSAVFTFAISGFSQEKFSFVFMSDIHYTTKFDAPRGFRMLVDTLNDINPDFVMVGGDIIYDALRVTEKEVVGNTTAYLKAASDIKAPLHYAMGNHEVFQLYNKSADTNNTIFGKRFYEKYFGKRYYSFNHKGWHFMVLDNIFITPDRKYIGKIDSTQIAWIKEDLKTVDSLTPIAIMAHVPFITTLSQWYGGGTNANDDKVASVDSHRIIKLFERNNLRLILQGHLHYFEALNIMNKTTVITAPSVSGKWWQGKQHDIEEGFIKLDIDGDNISYQYIDYKWDAKK</sequence>
<organism evidence="2 3">
    <name type="scientific">Terrimonas rubra</name>
    <dbReference type="NCBI Taxonomy" id="1035890"/>
    <lineage>
        <taxon>Bacteria</taxon>
        <taxon>Pseudomonadati</taxon>
        <taxon>Bacteroidota</taxon>
        <taxon>Chitinophagia</taxon>
        <taxon>Chitinophagales</taxon>
        <taxon>Chitinophagaceae</taxon>
        <taxon>Terrimonas</taxon>
    </lineage>
</organism>
<proteinExistence type="predicted"/>
<dbReference type="Gene3D" id="3.60.21.10">
    <property type="match status" value="1"/>
</dbReference>
<dbReference type="PANTHER" id="PTHR43143">
    <property type="entry name" value="METALLOPHOSPHOESTERASE, CALCINEURIN SUPERFAMILY"/>
    <property type="match status" value="1"/>
</dbReference>
<dbReference type="EMBL" id="JBHUOZ010000003">
    <property type="protein sequence ID" value="MFD2920608.1"/>
    <property type="molecule type" value="Genomic_DNA"/>
</dbReference>
<gene>
    <name evidence="2" type="ORF">ACFS6H_12850</name>
</gene>
<dbReference type="InterPro" id="IPR051918">
    <property type="entry name" value="STPP_CPPED1"/>
</dbReference>
<dbReference type="InterPro" id="IPR004843">
    <property type="entry name" value="Calcineurin-like_PHP"/>
</dbReference>